<dbReference type="SUPFAM" id="SSF51905">
    <property type="entry name" value="FAD/NAD(P)-binding domain"/>
    <property type="match status" value="1"/>
</dbReference>
<comment type="cofactor">
    <cofactor evidence="1">
        <name>FMN</name>
        <dbReference type="ChEBI" id="CHEBI:58210"/>
    </cofactor>
</comment>
<feature type="domain" description="FAD/NAD(P)-binding" evidence="11">
    <location>
        <begin position="392"/>
        <end position="627"/>
    </location>
</feature>
<protein>
    <submittedName>
        <fullName evidence="12">FAD-dependent oxidoreductase</fullName>
    </submittedName>
</protein>
<dbReference type="Pfam" id="PF07992">
    <property type="entry name" value="Pyr_redox_2"/>
    <property type="match status" value="1"/>
</dbReference>
<evidence type="ECO:0000313" key="13">
    <source>
        <dbReference type="Proteomes" id="UP000272010"/>
    </source>
</evidence>
<organism evidence="12 13">
    <name type="scientific">Paracoccus yeei</name>
    <dbReference type="NCBI Taxonomy" id="147645"/>
    <lineage>
        <taxon>Bacteria</taxon>
        <taxon>Pseudomonadati</taxon>
        <taxon>Pseudomonadota</taxon>
        <taxon>Alphaproteobacteria</taxon>
        <taxon>Rhodobacterales</taxon>
        <taxon>Paracoccaceae</taxon>
        <taxon>Paracoccus</taxon>
    </lineage>
</organism>
<evidence type="ECO:0000256" key="3">
    <source>
        <dbReference type="ARBA" id="ARBA00011048"/>
    </source>
</evidence>
<evidence type="ECO:0000256" key="9">
    <source>
        <dbReference type="ARBA" id="ARBA00023014"/>
    </source>
</evidence>
<name>A0A386UIV9_9RHOB</name>
<keyword evidence="5" id="KW-0288">FMN</keyword>
<dbReference type="GO" id="GO:0008670">
    <property type="term" value="F:2,4-dienoyl-CoA reductase (NADPH) activity"/>
    <property type="evidence" value="ECO:0007669"/>
    <property type="project" value="TreeGrafter"/>
</dbReference>
<dbReference type="SUPFAM" id="SSF51971">
    <property type="entry name" value="Nucleotide-binding domain"/>
    <property type="match status" value="1"/>
</dbReference>
<keyword evidence="9" id="KW-0411">Iron-sulfur</keyword>
<dbReference type="InterPro" id="IPR001155">
    <property type="entry name" value="OxRdtase_FMN_N"/>
</dbReference>
<evidence type="ECO:0000256" key="6">
    <source>
        <dbReference type="ARBA" id="ARBA00022723"/>
    </source>
</evidence>
<evidence type="ECO:0000256" key="2">
    <source>
        <dbReference type="ARBA" id="ARBA00001966"/>
    </source>
</evidence>
<dbReference type="GO" id="GO:0051536">
    <property type="term" value="F:iron-sulfur cluster binding"/>
    <property type="evidence" value="ECO:0007669"/>
    <property type="project" value="UniProtKB-KW"/>
</dbReference>
<feature type="domain" description="NADH:flavin oxidoreductase/NADH oxidase N-terminal" evidence="10">
    <location>
        <begin position="11"/>
        <end position="345"/>
    </location>
</feature>
<dbReference type="Gene3D" id="3.20.20.70">
    <property type="entry name" value="Aldolase class I"/>
    <property type="match status" value="1"/>
</dbReference>
<evidence type="ECO:0000259" key="11">
    <source>
        <dbReference type="Pfam" id="PF07992"/>
    </source>
</evidence>
<dbReference type="PANTHER" id="PTHR42917">
    <property type="entry name" value="2,4-DIENOYL-COA REDUCTASE"/>
    <property type="match status" value="1"/>
</dbReference>
<evidence type="ECO:0000256" key="1">
    <source>
        <dbReference type="ARBA" id="ARBA00001917"/>
    </source>
</evidence>
<keyword evidence="7" id="KW-0560">Oxidoreductase</keyword>
<reference evidence="13" key="1">
    <citation type="submission" date="2018-07" db="EMBL/GenBank/DDBJ databases">
        <title>Genome Structure of the Opportunistic Pathogen Paracoccus yeei (Alphaproteobacteria) and Identification of Putative Virulence Factors.</title>
        <authorList>
            <person name="Lasek R."/>
            <person name="Szuplewska M."/>
            <person name="Mitura M."/>
            <person name="Decewicz P."/>
            <person name="Chmielowska C."/>
            <person name="Pawlot A."/>
            <person name="Sentkowska D."/>
            <person name="Czarnecki J."/>
            <person name="Bartosik D."/>
        </authorList>
    </citation>
    <scope>NUCLEOTIDE SEQUENCE [LARGE SCALE GENOMIC DNA]</scope>
    <source>
        <strain evidence="13">CCUG 32053</strain>
    </source>
</reference>
<evidence type="ECO:0000256" key="8">
    <source>
        <dbReference type="ARBA" id="ARBA00023004"/>
    </source>
</evidence>
<evidence type="ECO:0000313" key="12">
    <source>
        <dbReference type="EMBL" id="AYF00219.1"/>
    </source>
</evidence>
<evidence type="ECO:0000256" key="7">
    <source>
        <dbReference type="ARBA" id="ARBA00023002"/>
    </source>
</evidence>
<keyword evidence="4" id="KW-0285">Flavoprotein</keyword>
<keyword evidence="6" id="KW-0479">Metal-binding</keyword>
<dbReference type="Gene3D" id="3.40.50.720">
    <property type="entry name" value="NAD(P)-binding Rossmann-like Domain"/>
    <property type="match status" value="1"/>
</dbReference>
<dbReference type="PANTHER" id="PTHR42917:SF2">
    <property type="entry name" value="2,4-DIENOYL-COA REDUCTASE [(2E)-ENOYL-COA-PRODUCING]"/>
    <property type="match status" value="1"/>
</dbReference>
<dbReference type="Proteomes" id="UP000272010">
    <property type="component" value="Chromosome"/>
</dbReference>
<dbReference type="InterPro" id="IPR036188">
    <property type="entry name" value="FAD/NAD-bd_sf"/>
</dbReference>
<dbReference type="InterPro" id="IPR051793">
    <property type="entry name" value="NADH:flavin_oxidoreductase"/>
</dbReference>
<dbReference type="InterPro" id="IPR013785">
    <property type="entry name" value="Aldolase_TIM"/>
</dbReference>
<dbReference type="Gene3D" id="3.50.50.60">
    <property type="entry name" value="FAD/NAD(P)-binding domain"/>
    <property type="match status" value="1"/>
</dbReference>
<comment type="similarity">
    <text evidence="3">In the N-terminal section; belongs to the NADH:flavin oxidoreductase/NADH oxidase family.</text>
</comment>
<dbReference type="Pfam" id="PF00724">
    <property type="entry name" value="Oxidored_FMN"/>
    <property type="match status" value="1"/>
</dbReference>
<proteinExistence type="inferred from homology"/>
<dbReference type="AlphaFoldDB" id="A0A386UIV9"/>
<dbReference type="EMBL" id="CP031078">
    <property type="protein sequence ID" value="AYF00219.1"/>
    <property type="molecule type" value="Genomic_DNA"/>
</dbReference>
<dbReference type="GO" id="GO:0046872">
    <property type="term" value="F:metal ion binding"/>
    <property type="evidence" value="ECO:0007669"/>
    <property type="project" value="UniProtKB-KW"/>
</dbReference>
<dbReference type="InterPro" id="IPR023753">
    <property type="entry name" value="FAD/NAD-binding_dom"/>
</dbReference>
<dbReference type="GO" id="GO:0033543">
    <property type="term" value="P:fatty acid beta-oxidation, unsaturated, even number, reductase/isomerase pathway"/>
    <property type="evidence" value="ECO:0007669"/>
    <property type="project" value="TreeGrafter"/>
</dbReference>
<evidence type="ECO:0000256" key="4">
    <source>
        <dbReference type="ARBA" id="ARBA00022630"/>
    </source>
</evidence>
<dbReference type="GO" id="GO:0010181">
    <property type="term" value="F:FMN binding"/>
    <property type="evidence" value="ECO:0007669"/>
    <property type="project" value="InterPro"/>
</dbReference>
<comment type="cofactor">
    <cofactor evidence="2">
        <name>[4Fe-4S] cluster</name>
        <dbReference type="ChEBI" id="CHEBI:49883"/>
    </cofactor>
</comment>
<dbReference type="SUPFAM" id="SSF51395">
    <property type="entry name" value="FMN-linked oxidoreductases"/>
    <property type="match status" value="1"/>
</dbReference>
<keyword evidence="8" id="KW-0408">Iron</keyword>
<accession>A0A386UIV9</accession>
<evidence type="ECO:0000259" key="10">
    <source>
        <dbReference type="Pfam" id="PF00724"/>
    </source>
</evidence>
<gene>
    <name evidence="12" type="ORF">PY32053_00542</name>
</gene>
<dbReference type="RefSeq" id="WP_120440489.1">
    <property type="nucleotide sequence ID" value="NZ_CP031078.1"/>
</dbReference>
<evidence type="ECO:0000256" key="5">
    <source>
        <dbReference type="ARBA" id="ARBA00022643"/>
    </source>
</evidence>
<dbReference type="PRINTS" id="PR00368">
    <property type="entry name" value="FADPNR"/>
</dbReference>
<sequence>MAANPYPLLTSPLVIGKVALRNRMVFTGHNSKLQEGDGLIGERYIAYQVRRARGGAGLQVLCGATVNDMSLTSQDQLRLSDDAAIPGIQRMVRAVSDAGGIIFAQLLHPGREIYETADGTRPRAYSASEVRSQRFFVVPRALTLDQIRETIADYAAAAQRAVRAGVTGIEIVANQGNLPAQFLTESTNTRTDEYGGSRENRQRFLVDVTRAVRTAIGPDVALGVRISVSDMDNVGLGEDDSIAMCRRLDEEGLVDYLHAVLGTPATRAGAMHIVAPMHEPTGYMTPYARRVKEVVRVPVIATGRYNSPQAAEEAIRSGAADACGMTRAMISDPDLGIKLMEARPDDVRACIGCVQACIGHFQKGYPVSCIQYPETGRELTLGAYGPAAAPRRVLVAGGGPAGMKAAAVAASRGHRVTLCEAGSHLGGQALLAARLPGRAEFGGLVTNLQRELEQHQVEVRLRSHVTREMVEAMAPDAVIIATGGKAEVPQDDMLQDMQIVHANDIIAETVRPGGRVVIADATSDWVGSGVALQLAANGHKVTLALTGPMAAEAVPPYVRDATNGRLFEAGVDVVPYARLFGAMAGSVFFEHVVALRPIEIENVDTLVICNGAIAERGLESDLAGCAVETHVIGDCWSPRTAEEAVLEGLKIAAAL</sequence>